<dbReference type="EC" id="2.1.1.264" evidence="6"/>
<dbReference type="Gene3D" id="3.30.750.80">
    <property type="entry name" value="RNA methyltransferase domain (HRMD) like"/>
    <property type="match status" value="1"/>
</dbReference>
<dbReference type="GO" id="GO:0052915">
    <property type="term" value="F:23S rRNA (guanine(2445)-N(2))-methyltransferase activity"/>
    <property type="evidence" value="ECO:0007669"/>
    <property type="project" value="UniProtKB-UniRule"/>
</dbReference>
<dbReference type="Pfam" id="PF01170">
    <property type="entry name" value="UPF0020"/>
    <property type="match status" value="1"/>
</dbReference>
<dbReference type="GO" id="GO:0070043">
    <property type="term" value="F:rRNA (guanine-N7-)-methyltransferase activity"/>
    <property type="evidence" value="ECO:0007669"/>
    <property type="project" value="UniProtKB-UniRule"/>
</dbReference>
<dbReference type="eggNOG" id="COG0116">
    <property type="taxonomic scope" value="Bacteria"/>
</dbReference>
<keyword evidence="7" id="KW-0694">RNA-binding</keyword>
<keyword evidence="4 6" id="KW-0808">Transferase</keyword>
<evidence type="ECO:0000256" key="1">
    <source>
        <dbReference type="ARBA" id="ARBA00022490"/>
    </source>
</evidence>
<dbReference type="Gene3D" id="3.40.50.150">
    <property type="entry name" value="Vaccinia Virus protein VP39"/>
    <property type="match status" value="2"/>
</dbReference>
<dbReference type="InterPro" id="IPR000241">
    <property type="entry name" value="RlmKL-like_Mtase"/>
</dbReference>
<dbReference type="InterPro" id="IPR017244">
    <property type="entry name" value="23SrRNA_methyltr_KL"/>
</dbReference>
<dbReference type="EMBL" id="CP003380">
    <property type="protein sequence ID" value="AFJ01213.1"/>
    <property type="molecule type" value="Genomic_DNA"/>
</dbReference>
<evidence type="ECO:0000256" key="5">
    <source>
        <dbReference type="ARBA" id="ARBA00022691"/>
    </source>
</evidence>
<evidence type="ECO:0000313" key="9">
    <source>
        <dbReference type="EMBL" id="AFJ01213.1"/>
    </source>
</evidence>
<organism evidence="9 10">
    <name type="scientific">Methylophaga frappieri (strain ATCC BAA-2434 / DSM 25690 / JAM7)</name>
    <dbReference type="NCBI Taxonomy" id="754477"/>
    <lineage>
        <taxon>Bacteria</taxon>
        <taxon>Pseudomonadati</taxon>
        <taxon>Pseudomonadota</taxon>
        <taxon>Gammaproteobacteria</taxon>
        <taxon>Thiotrichales</taxon>
        <taxon>Piscirickettsiaceae</taxon>
        <taxon>Methylophaga</taxon>
    </lineage>
</organism>
<dbReference type="Gene3D" id="3.30.2130.30">
    <property type="match status" value="1"/>
</dbReference>
<dbReference type="OrthoDB" id="9809404at2"/>
<keyword evidence="1 6" id="KW-0963">Cytoplasm</keyword>
<evidence type="ECO:0000256" key="6">
    <source>
        <dbReference type="HAMAP-Rule" id="MF_01858"/>
    </source>
</evidence>
<dbReference type="HAMAP" id="MF_01858">
    <property type="entry name" value="23SrRNA_methyltr_KL"/>
    <property type="match status" value="1"/>
</dbReference>
<evidence type="ECO:0000256" key="4">
    <source>
        <dbReference type="ARBA" id="ARBA00022679"/>
    </source>
</evidence>
<dbReference type="GO" id="GO:0005737">
    <property type="term" value="C:cytoplasm"/>
    <property type="evidence" value="ECO:0007669"/>
    <property type="project" value="UniProtKB-SubCell"/>
</dbReference>
<dbReference type="InterPro" id="IPR019614">
    <property type="entry name" value="SAM-dep_methyl-trfase"/>
</dbReference>
<reference evidence="9 10" key="1">
    <citation type="journal article" date="2012" name="J. Bacteriol.">
        <title>Complete genome sequences of Methylophaga sp. strain JAM1 and Methylophaga sp. strain JAM7.</title>
        <authorList>
            <person name="Villeneuve C."/>
            <person name="Martineau C."/>
            <person name="Mauffrey F."/>
            <person name="Villemur R."/>
        </authorList>
    </citation>
    <scope>NUCLEOTIDE SEQUENCE [LARGE SCALE GENOMIC DNA]</scope>
    <source>
        <strain evidence="9 10">JAM7</strain>
    </source>
</reference>
<dbReference type="InterPro" id="IPR054170">
    <property type="entry name" value="RlmL_1st"/>
</dbReference>
<dbReference type="Pfam" id="PF22020">
    <property type="entry name" value="RlmL_1st"/>
    <property type="match status" value="1"/>
</dbReference>
<dbReference type="PROSITE" id="PS01261">
    <property type="entry name" value="UPF0020"/>
    <property type="match status" value="1"/>
</dbReference>
<evidence type="ECO:0000256" key="2">
    <source>
        <dbReference type="ARBA" id="ARBA00022552"/>
    </source>
</evidence>
<comment type="catalytic activity">
    <reaction evidence="6">
        <text>guanosine(2069) in 23S rRNA + S-adenosyl-L-methionine = N(2)-methylguanosine(2069) in 23S rRNA + S-adenosyl-L-homocysteine + H(+)</text>
        <dbReference type="Rhea" id="RHEA:43772"/>
        <dbReference type="Rhea" id="RHEA-COMP:10688"/>
        <dbReference type="Rhea" id="RHEA-COMP:10689"/>
        <dbReference type="ChEBI" id="CHEBI:15378"/>
        <dbReference type="ChEBI" id="CHEBI:57856"/>
        <dbReference type="ChEBI" id="CHEBI:59789"/>
        <dbReference type="ChEBI" id="CHEBI:74269"/>
        <dbReference type="ChEBI" id="CHEBI:74481"/>
        <dbReference type="EC" id="2.1.1.264"/>
    </reaction>
</comment>
<dbReference type="CDD" id="cd02440">
    <property type="entry name" value="AdoMet_MTases"/>
    <property type="match status" value="1"/>
</dbReference>
<comment type="catalytic activity">
    <reaction evidence="6">
        <text>guanosine(2445) in 23S rRNA + S-adenosyl-L-methionine = N(2)-methylguanosine(2445) in 23S rRNA + S-adenosyl-L-homocysteine + H(+)</text>
        <dbReference type="Rhea" id="RHEA:42740"/>
        <dbReference type="Rhea" id="RHEA-COMP:10215"/>
        <dbReference type="Rhea" id="RHEA-COMP:10216"/>
        <dbReference type="ChEBI" id="CHEBI:15378"/>
        <dbReference type="ChEBI" id="CHEBI:57856"/>
        <dbReference type="ChEBI" id="CHEBI:59789"/>
        <dbReference type="ChEBI" id="CHEBI:74269"/>
        <dbReference type="ChEBI" id="CHEBI:74481"/>
        <dbReference type="EC" id="2.1.1.173"/>
    </reaction>
</comment>
<dbReference type="RefSeq" id="WP_014702666.1">
    <property type="nucleotide sequence ID" value="NC_017856.1"/>
</dbReference>
<dbReference type="Proteomes" id="UP000009145">
    <property type="component" value="Chromosome"/>
</dbReference>
<keyword evidence="3 6" id="KW-0489">Methyltransferase</keyword>
<evidence type="ECO:0000256" key="7">
    <source>
        <dbReference type="PROSITE-ProRule" id="PRU00529"/>
    </source>
</evidence>
<dbReference type="NCBIfam" id="NF008748">
    <property type="entry name" value="PRK11783.1"/>
    <property type="match status" value="1"/>
</dbReference>
<comment type="subcellular location">
    <subcellularLocation>
        <location evidence="6">Cytoplasm</location>
    </subcellularLocation>
</comment>
<dbReference type="PANTHER" id="PTHR47313">
    <property type="entry name" value="RIBOSOMAL RNA LARGE SUBUNIT METHYLTRANSFERASE K/L"/>
    <property type="match status" value="1"/>
</dbReference>
<comment type="similarity">
    <text evidence="6">Belongs to the methyltransferase superfamily. RlmKL family.</text>
</comment>
<dbReference type="CDD" id="cd11715">
    <property type="entry name" value="THUMP_AdoMetMT"/>
    <property type="match status" value="1"/>
</dbReference>
<dbReference type="PIRSF" id="PIRSF037618">
    <property type="entry name" value="RNA_Mtase_bacteria_prd"/>
    <property type="match status" value="1"/>
</dbReference>
<evidence type="ECO:0000256" key="3">
    <source>
        <dbReference type="ARBA" id="ARBA00022603"/>
    </source>
</evidence>
<gene>
    <name evidence="6" type="primary">rlmL</name>
    <name evidence="9" type="ordered locus">Q7C_28</name>
</gene>
<dbReference type="PANTHER" id="PTHR47313:SF1">
    <property type="entry name" value="RIBOSOMAL RNA LARGE SUBUNIT METHYLTRANSFERASE K_L"/>
    <property type="match status" value="1"/>
</dbReference>
<dbReference type="Pfam" id="PF10672">
    <property type="entry name" value="Methyltrans_SAM"/>
    <property type="match status" value="1"/>
</dbReference>
<dbReference type="SMART" id="SM00981">
    <property type="entry name" value="THUMP"/>
    <property type="match status" value="1"/>
</dbReference>
<keyword evidence="5 6" id="KW-0949">S-adenosyl-L-methionine</keyword>
<dbReference type="InterPro" id="IPR053943">
    <property type="entry name" value="RlmKL-like_Mtase_CS"/>
</dbReference>
<dbReference type="InterPro" id="IPR004114">
    <property type="entry name" value="THUMP_dom"/>
</dbReference>
<dbReference type="InterPro" id="IPR029063">
    <property type="entry name" value="SAM-dependent_MTases_sf"/>
</dbReference>
<dbReference type="eggNOG" id="COG1092">
    <property type="taxonomic scope" value="Bacteria"/>
</dbReference>
<protein>
    <recommendedName>
        <fullName evidence="6">Ribosomal RNA large subunit methyltransferase K/L</fullName>
    </recommendedName>
    <domain>
        <recommendedName>
            <fullName evidence="6">23S rRNA m2G2445 methyltransferase</fullName>
            <ecNumber evidence="6">2.1.1.173</ecNumber>
        </recommendedName>
        <alternativeName>
            <fullName evidence="6">rRNA (guanine-N(2)-)-methyltransferase RlmL</fullName>
        </alternativeName>
    </domain>
    <domain>
        <recommendedName>
            <fullName evidence="6">23S rRNA m7G2069 methyltransferase</fullName>
            <ecNumber evidence="6">2.1.1.264</ecNumber>
        </recommendedName>
        <alternativeName>
            <fullName evidence="6">rRNA (guanine-N(7)-)-methyltransferase RlmK</fullName>
        </alternativeName>
    </domain>
</protein>
<dbReference type="KEGG" id="mec:Q7C_28"/>
<dbReference type="EC" id="2.1.1.173" evidence="6"/>
<feature type="domain" description="THUMP" evidence="8">
    <location>
        <begin position="45"/>
        <end position="158"/>
    </location>
</feature>
<proteinExistence type="inferred from homology"/>
<accession>I1YE70</accession>
<sequence>MTQHKFTVTAARGMLDLLSDELRQFGITNTKQETGSVRFTGTLKQAYQVCLWSRVAVRVLMPVARFMAETPEQLYQGIQTIDWSTHIATDESATLAIDFNSFRSKLQHNQFGAQKVKDAIVDQIREQFGKRPSVDLGQPDLRVNVYVKHNQAIVSIDLSGDSLHKRGYRVQQTIAPLKETLAAAILLAADWPKLARQGWGLIDPMCGSGTFLIEAAMMAADIAPAFNRHYFGFLNWPQHDASAWQQLRADAERRRLSGLSRLPHLTGGDQDDTAVIAATENINAAGLAEHIQVEHRRLLDWTAVSRQLPAQGLFVCNPPYGTRMGDTDKLHYLFDSIGNIVSEKLPSWRTAIITDNAALGKFTGLTLFEQRPFDNGPIACEVLYYRAPKPAKQATAPTSQPIKPAPWPGVTDVPPETHSTLTSPSITLSEQATMFANRLRKNAKHLAKWARKQDVECYRVYDADLPDYAAAIDIYGDKVHVQEYAPPAEIDPQKASRRLQEIMKIVPDVLGVSATDITLKYRQRQRGSDQYETQAALNQRFAVRENGLKFWVNLTDYLDTGLFLDHRLTRQMIGQQARGKSLLNLFAYTGSVTVYAAAAGAKSSLTVDMSNTYLQWAKDNLALNQLTNDKHQFLRADVTAWLDQAVAEKQQFDVIFIDPPTFSNSSKMTGIFDIQRDHADMLNKLAKLLSAEGVIWFSTNRQDFRLDDSSLTQFEITDLSKATLPEDFARRPKIHYCWQLRKFS</sequence>
<evidence type="ECO:0000313" key="10">
    <source>
        <dbReference type="Proteomes" id="UP000009145"/>
    </source>
</evidence>
<comment type="function">
    <text evidence="6">Specifically methylates the guanine in position 2445 (m2G2445) and the guanine in position 2069 (m7G2069) of 23S rRNA.</text>
</comment>
<keyword evidence="2 6" id="KW-0698">rRNA processing</keyword>
<evidence type="ECO:0000259" key="8">
    <source>
        <dbReference type="PROSITE" id="PS51165"/>
    </source>
</evidence>
<dbReference type="Pfam" id="PF02926">
    <property type="entry name" value="THUMP"/>
    <property type="match status" value="1"/>
</dbReference>
<keyword evidence="10" id="KW-1185">Reference proteome</keyword>
<dbReference type="AlphaFoldDB" id="I1YE70"/>
<dbReference type="STRING" id="754477.Q7C_28"/>
<dbReference type="PATRIC" id="fig|754477.3.peg.29"/>
<dbReference type="PROSITE" id="PS51165">
    <property type="entry name" value="THUMP"/>
    <property type="match status" value="1"/>
</dbReference>
<dbReference type="SUPFAM" id="SSF53335">
    <property type="entry name" value="S-adenosyl-L-methionine-dependent methyltransferases"/>
    <property type="match status" value="2"/>
</dbReference>
<name>I1YE70_METFJ</name>
<dbReference type="GO" id="GO:0003723">
    <property type="term" value="F:RNA binding"/>
    <property type="evidence" value="ECO:0007669"/>
    <property type="project" value="UniProtKB-UniRule"/>
</dbReference>
<dbReference type="HOGENOM" id="CLU_014042_2_0_6"/>